<protein>
    <recommendedName>
        <fullName evidence="3">Ribosomal protein</fullName>
    </recommendedName>
</protein>
<evidence type="ECO:0000313" key="1">
    <source>
        <dbReference type="EMBL" id="GMS82029.1"/>
    </source>
</evidence>
<dbReference type="EMBL" id="BTSX01000001">
    <property type="protein sequence ID" value="GMS82029.1"/>
    <property type="molecule type" value="Genomic_DNA"/>
</dbReference>
<sequence length="137" mass="14869">MEVEPVERGNQWGEDLSHRLAPFNCVEIIADHPFGSGMKTIEEGSGIKVVPSSCHVVHRKDAVVSPKRLHRPRRWFEVGRVHINHGSARASGDTVPANGEQRVDHSEIPAGIGDLLDAISLMSNSSTCSTGNPRSIS</sequence>
<feature type="non-terminal residue" evidence="1">
    <location>
        <position position="137"/>
    </location>
</feature>
<accession>A0AAV5SPF7</accession>
<evidence type="ECO:0000313" key="2">
    <source>
        <dbReference type="Proteomes" id="UP001432027"/>
    </source>
</evidence>
<keyword evidence="2" id="KW-1185">Reference proteome</keyword>
<proteinExistence type="predicted"/>
<organism evidence="1 2">
    <name type="scientific">Pristionchus entomophagus</name>
    <dbReference type="NCBI Taxonomy" id="358040"/>
    <lineage>
        <taxon>Eukaryota</taxon>
        <taxon>Metazoa</taxon>
        <taxon>Ecdysozoa</taxon>
        <taxon>Nematoda</taxon>
        <taxon>Chromadorea</taxon>
        <taxon>Rhabditida</taxon>
        <taxon>Rhabditina</taxon>
        <taxon>Diplogasteromorpha</taxon>
        <taxon>Diplogasteroidea</taxon>
        <taxon>Neodiplogasteridae</taxon>
        <taxon>Pristionchus</taxon>
    </lineage>
</organism>
<reference evidence="1" key="1">
    <citation type="submission" date="2023-10" db="EMBL/GenBank/DDBJ databases">
        <title>Genome assembly of Pristionchus species.</title>
        <authorList>
            <person name="Yoshida K."/>
            <person name="Sommer R.J."/>
        </authorList>
    </citation>
    <scope>NUCLEOTIDE SEQUENCE</scope>
    <source>
        <strain evidence="1">RS0144</strain>
    </source>
</reference>
<name>A0AAV5SPF7_9BILA</name>
<evidence type="ECO:0008006" key="3">
    <source>
        <dbReference type="Google" id="ProtNLM"/>
    </source>
</evidence>
<comment type="caution">
    <text evidence="1">The sequence shown here is derived from an EMBL/GenBank/DDBJ whole genome shotgun (WGS) entry which is preliminary data.</text>
</comment>
<dbReference type="Proteomes" id="UP001432027">
    <property type="component" value="Unassembled WGS sequence"/>
</dbReference>
<gene>
    <name evidence="1" type="ORF">PENTCL1PPCAC_4205</name>
</gene>
<dbReference type="AlphaFoldDB" id="A0AAV5SPF7"/>